<feature type="compositionally biased region" description="Basic and acidic residues" evidence="1">
    <location>
        <begin position="76"/>
        <end position="85"/>
    </location>
</feature>
<dbReference type="EMBL" id="KV962841">
    <property type="protein sequence ID" value="PIO16140.1"/>
    <property type="molecule type" value="Genomic_DNA"/>
</dbReference>
<accession>A0A2G9QKJ7</accession>
<dbReference type="Proteomes" id="UP000228934">
    <property type="component" value="Unassembled WGS sequence"/>
</dbReference>
<evidence type="ECO:0000313" key="2">
    <source>
        <dbReference type="EMBL" id="PIO16140.1"/>
    </source>
</evidence>
<feature type="region of interest" description="Disordered" evidence="1">
    <location>
        <begin position="67"/>
        <end position="99"/>
    </location>
</feature>
<reference evidence="3" key="1">
    <citation type="journal article" date="2017" name="Nat. Commun.">
        <title>The North American bullfrog draft genome provides insight into hormonal regulation of long noncoding RNA.</title>
        <authorList>
            <person name="Hammond S.A."/>
            <person name="Warren R.L."/>
            <person name="Vandervalk B.P."/>
            <person name="Kucuk E."/>
            <person name="Khan H."/>
            <person name="Gibb E.A."/>
            <person name="Pandoh P."/>
            <person name="Kirk H."/>
            <person name="Zhao Y."/>
            <person name="Jones M."/>
            <person name="Mungall A.J."/>
            <person name="Coope R."/>
            <person name="Pleasance S."/>
            <person name="Moore R.A."/>
            <person name="Holt R.A."/>
            <person name="Round J.M."/>
            <person name="Ohora S."/>
            <person name="Walle B.V."/>
            <person name="Veldhoen N."/>
            <person name="Helbing C.C."/>
            <person name="Birol I."/>
        </authorList>
    </citation>
    <scope>NUCLEOTIDE SEQUENCE [LARGE SCALE GENOMIC DNA]</scope>
</reference>
<organism evidence="2 3">
    <name type="scientific">Aquarana catesbeiana</name>
    <name type="common">American bullfrog</name>
    <name type="synonym">Rana catesbeiana</name>
    <dbReference type="NCBI Taxonomy" id="8400"/>
    <lineage>
        <taxon>Eukaryota</taxon>
        <taxon>Metazoa</taxon>
        <taxon>Chordata</taxon>
        <taxon>Craniata</taxon>
        <taxon>Vertebrata</taxon>
        <taxon>Euteleostomi</taxon>
        <taxon>Amphibia</taxon>
        <taxon>Batrachia</taxon>
        <taxon>Anura</taxon>
        <taxon>Neobatrachia</taxon>
        <taxon>Ranoidea</taxon>
        <taxon>Ranidae</taxon>
        <taxon>Aquarana</taxon>
    </lineage>
</organism>
<gene>
    <name evidence="2" type="ORF">AB205_0071910</name>
</gene>
<evidence type="ECO:0000256" key="1">
    <source>
        <dbReference type="SAM" id="MobiDB-lite"/>
    </source>
</evidence>
<evidence type="ECO:0000313" key="3">
    <source>
        <dbReference type="Proteomes" id="UP000228934"/>
    </source>
</evidence>
<proteinExistence type="predicted"/>
<name>A0A2G9QKJ7_AQUCT</name>
<sequence>MESFSVECKQTVEAMAIWTSTVHKNRDSLGSLPHWLRDNSSSHRLLSITASEEGVEPSSVCLWTHRARPHSKRRGVSQERQQRTPEEEDRGCFVQNDYT</sequence>
<dbReference type="AlphaFoldDB" id="A0A2G9QKJ7"/>
<keyword evidence="3" id="KW-1185">Reference proteome</keyword>
<protein>
    <submittedName>
        <fullName evidence="2">Uncharacterized protein</fullName>
    </submittedName>
</protein>